<name>A0ABU0YSA8_9PROT</name>
<dbReference type="PANTHER" id="PTHR42695:SF5">
    <property type="entry name" value="GLUTAMINE AMIDOTRANSFERASE YLR126C-RELATED"/>
    <property type="match status" value="1"/>
</dbReference>
<dbReference type="Proteomes" id="UP001230156">
    <property type="component" value="Unassembled WGS sequence"/>
</dbReference>
<dbReference type="InterPro" id="IPR017926">
    <property type="entry name" value="GATASE"/>
</dbReference>
<dbReference type="PANTHER" id="PTHR42695">
    <property type="entry name" value="GLUTAMINE AMIDOTRANSFERASE YLR126C-RELATED"/>
    <property type="match status" value="1"/>
</dbReference>
<dbReference type="InterPro" id="IPR044992">
    <property type="entry name" value="ChyE-like"/>
</dbReference>
<dbReference type="GO" id="GO:0016787">
    <property type="term" value="F:hydrolase activity"/>
    <property type="evidence" value="ECO:0007669"/>
    <property type="project" value="UniProtKB-KW"/>
</dbReference>
<dbReference type="Gene3D" id="3.40.50.880">
    <property type="match status" value="1"/>
</dbReference>
<gene>
    <name evidence="2" type="ORF">Q8A70_17830</name>
</gene>
<keyword evidence="3" id="KW-1185">Reference proteome</keyword>
<keyword evidence="2" id="KW-0315">Glutamine amidotransferase</keyword>
<sequence>MQVLVIQNDAHSPISLLGDYLQAAGAKLTTLLPHGGDKLPSTPDGFDGAVILGGPQHAHDDARFPAFLPMLDLLRAFHEQTKPLLGLCLGGQLMARAFGEKVRVNDAFEFGFLPIEITPEGREDPLLAGLAPRQRIMQWHEDTFGLPEGGVRLMTGTTCLNQAFRFGRTAYGFQCHWEVSMDLAKHWVENFGHVLQNKLGEAGATETITRAKGEFEKYGRRANDFCRVVTQRWADLVTATKQGLVEKSGGEQAA</sequence>
<organism evidence="2 3">
    <name type="scientific">Dongia sedimenti</name>
    <dbReference type="NCBI Taxonomy" id="3064282"/>
    <lineage>
        <taxon>Bacteria</taxon>
        <taxon>Pseudomonadati</taxon>
        <taxon>Pseudomonadota</taxon>
        <taxon>Alphaproteobacteria</taxon>
        <taxon>Rhodospirillales</taxon>
        <taxon>Dongiaceae</taxon>
        <taxon>Dongia</taxon>
    </lineage>
</organism>
<feature type="domain" description="Glutamine amidotransferase" evidence="1">
    <location>
        <begin position="43"/>
        <end position="191"/>
    </location>
</feature>
<dbReference type="Pfam" id="PF00117">
    <property type="entry name" value="GATase"/>
    <property type="match status" value="1"/>
</dbReference>
<proteinExistence type="predicted"/>
<dbReference type="CDD" id="cd01741">
    <property type="entry name" value="GATase1_1"/>
    <property type="match status" value="1"/>
</dbReference>
<dbReference type="SUPFAM" id="SSF52317">
    <property type="entry name" value="Class I glutamine amidotransferase-like"/>
    <property type="match status" value="1"/>
</dbReference>
<comment type="caution">
    <text evidence="2">The sequence shown here is derived from an EMBL/GenBank/DDBJ whole genome shotgun (WGS) entry which is preliminary data.</text>
</comment>
<evidence type="ECO:0000313" key="3">
    <source>
        <dbReference type="Proteomes" id="UP001230156"/>
    </source>
</evidence>
<keyword evidence="2" id="KW-0378">Hydrolase</keyword>
<dbReference type="InterPro" id="IPR029062">
    <property type="entry name" value="Class_I_gatase-like"/>
</dbReference>
<dbReference type="EMBL" id="JAUYVI010000005">
    <property type="protein sequence ID" value="MDQ7249553.1"/>
    <property type="molecule type" value="Genomic_DNA"/>
</dbReference>
<evidence type="ECO:0000313" key="2">
    <source>
        <dbReference type="EMBL" id="MDQ7249553.1"/>
    </source>
</evidence>
<dbReference type="EC" id="3.4.-.-" evidence="2"/>
<reference evidence="3" key="1">
    <citation type="submission" date="2023-08" db="EMBL/GenBank/DDBJ databases">
        <title>Rhodospirillaceae gen. nov., a novel taxon isolated from the Yangtze River Yuezi River estuary sludge.</title>
        <authorList>
            <person name="Ruan L."/>
        </authorList>
    </citation>
    <scope>NUCLEOTIDE SEQUENCE [LARGE SCALE GENOMIC DNA]</scope>
    <source>
        <strain evidence="3">R-7</strain>
    </source>
</reference>
<accession>A0ABU0YSA8</accession>
<protein>
    <submittedName>
        <fullName evidence="2">Type 1 glutamine amidotransferase</fullName>
        <ecNumber evidence="2">3.4.-.-</ecNumber>
    </submittedName>
</protein>
<dbReference type="PROSITE" id="PS51273">
    <property type="entry name" value="GATASE_TYPE_1"/>
    <property type="match status" value="1"/>
</dbReference>
<dbReference type="RefSeq" id="WP_379957638.1">
    <property type="nucleotide sequence ID" value="NZ_JAUYVI010000005.1"/>
</dbReference>
<evidence type="ECO:0000259" key="1">
    <source>
        <dbReference type="Pfam" id="PF00117"/>
    </source>
</evidence>